<evidence type="ECO:0000313" key="3">
    <source>
        <dbReference type="Proteomes" id="UP001193035"/>
    </source>
</evidence>
<dbReference type="Pfam" id="PF00534">
    <property type="entry name" value="Glycos_transf_1"/>
    <property type="match status" value="1"/>
</dbReference>
<dbReference type="PANTHER" id="PTHR12526:SF636">
    <property type="entry name" value="BLL3647 PROTEIN"/>
    <property type="match status" value="1"/>
</dbReference>
<dbReference type="PANTHER" id="PTHR12526">
    <property type="entry name" value="GLYCOSYLTRANSFERASE"/>
    <property type="match status" value="1"/>
</dbReference>
<sequence length="413" mass="46007">MNGKAPKLAVLVKGWPRLSETFIAQELVALEEAGHRFDIWSLRHPTDTKRHPLHDRLRARVHYLPEYLYEEPGRVWRARAAAQRLPGYARAYEVWRADLRRDRTPNRIRRFGQACVLAAELPAETRALYAHFMHTPSSVARYTAIMRGLPWSFSAHAKDIWTSPEWEKREKLQAATHGAVFGATCTGIGARHLRELADDPARIDLIYHGLDLSRFPLPPERAPRAPQDPFHMLSVGRLVEKKGFDRLIEAFSRLPSGLDWRWTHIGGGGLRDRLQAQAEAAGVADRITWRGACDQPEVIAEMRQADLFVLPSRIASDGDRDGLPNVLMEAASQLLPILATPVSAIPEFVEHGRHGTLCDDAPDALARAIASIARDPGGAASMAQAARSRLVSEFRMAPGIARLSGRLHDLCCG</sequence>
<reference evidence="2 3" key="1">
    <citation type="submission" date="2019-05" db="EMBL/GenBank/DDBJ databases">
        <title>Ruegeria sp. nov., isolated from tidal flat.</title>
        <authorList>
            <person name="Kim W."/>
        </authorList>
    </citation>
    <scope>NUCLEOTIDE SEQUENCE [LARGE SCALE GENOMIC DNA]</scope>
    <source>
        <strain evidence="2 3">CAU 1488</strain>
    </source>
</reference>
<dbReference type="Gene3D" id="3.40.50.2000">
    <property type="entry name" value="Glycogen Phosphorylase B"/>
    <property type="match status" value="2"/>
</dbReference>
<dbReference type="EMBL" id="VCPD01000003">
    <property type="protein sequence ID" value="TMV07589.1"/>
    <property type="molecule type" value="Genomic_DNA"/>
</dbReference>
<name>A0ABY2WXJ1_9RHOB</name>
<organism evidence="2 3">
    <name type="scientific">Ruegeria sediminis</name>
    <dbReference type="NCBI Taxonomy" id="2583820"/>
    <lineage>
        <taxon>Bacteria</taxon>
        <taxon>Pseudomonadati</taxon>
        <taxon>Pseudomonadota</taxon>
        <taxon>Alphaproteobacteria</taxon>
        <taxon>Rhodobacterales</taxon>
        <taxon>Roseobacteraceae</taxon>
        <taxon>Ruegeria</taxon>
    </lineage>
</organism>
<dbReference type="CDD" id="cd03801">
    <property type="entry name" value="GT4_PimA-like"/>
    <property type="match status" value="1"/>
</dbReference>
<dbReference type="SUPFAM" id="SSF53756">
    <property type="entry name" value="UDP-Glycosyltransferase/glycogen phosphorylase"/>
    <property type="match status" value="1"/>
</dbReference>
<dbReference type="Proteomes" id="UP001193035">
    <property type="component" value="Unassembled WGS sequence"/>
</dbReference>
<evidence type="ECO:0000313" key="2">
    <source>
        <dbReference type="EMBL" id="TMV07589.1"/>
    </source>
</evidence>
<accession>A0ABY2WXJ1</accession>
<dbReference type="RefSeq" id="WP_138841348.1">
    <property type="nucleotide sequence ID" value="NZ_VCPD01000003.1"/>
</dbReference>
<dbReference type="InterPro" id="IPR001296">
    <property type="entry name" value="Glyco_trans_1"/>
</dbReference>
<comment type="caution">
    <text evidence="2">The sequence shown here is derived from an EMBL/GenBank/DDBJ whole genome shotgun (WGS) entry which is preliminary data.</text>
</comment>
<proteinExistence type="predicted"/>
<evidence type="ECO:0000259" key="1">
    <source>
        <dbReference type="Pfam" id="PF00534"/>
    </source>
</evidence>
<protein>
    <submittedName>
        <fullName evidence="2">Glycosyltransferase family 4 protein</fullName>
    </submittedName>
</protein>
<feature type="domain" description="Glycosyl transferase family 1" evidence="1">
    <location>
        <begin position="224"/>
        <end position="388"/>
    </location>
</feature>
<gene>
    <name evidence="2" type="ORF">FGK63_08960</name>
</gene>
<keyword evidence="3" id="KW-1185">Reference proteome</keyword>